<organism evidence="16 17">
    <name type="scientific">Pristionchus fissidentatus</name>
    <dbReference type="NCBI Taxonomy" id="1538716"/>
    <lineage>
        <taxon>Eukaryota</taxon>
        <taxon>Metazoa</taxon>
        <taxon>Ecdysozoa</taxon>
        <taxon>Nematoda</taxon>
        <taxon>Chromadorea</taxon>
        <taxon>Rhabditida</taxon>
        <taxon>Rhabditina</taxon>
        <taxon>Diplogasteromorpha</taxon>
        <taxon>Diplogasteroidea</taxon>
        <taxon>Neodiplogasteridae</taxon>
        <taxon>Pristionchus</taxon>
    </lineage>
</organism>
<keyword evidence="17" id="KW-1185">Reference proteome</keyword>
<evidence type="ECO:0000256" key="6">
    <source>
        <dbReference type="ARBA" id="ARBA00022989"/>
    </source>
</evidence>
<dbReference type="InterPro" id="IPR000152">
    <property type="entry name" value="EGF-type_Asp/Asn_hydroxyl_site"/>
</dbReference>
<evidence type="ECO:0000313" key="17">
    <source>
        <dbReference type="Proteomes" id="UP001432322"/>
    </source>
</evidence>
<evidence type="ECO:0000256" key="3">
    <source>
        <dbReference type="ARBA" id="ARBA00022692"/>
    </source>
</evidence>
<dbReference type="CDD" id="cd11304">
    <property type="entry name" value="Cadherin_repeat"/>
    <property type="match status" value="14"/>
</dbReference>
<evidence type="ECO:0000256" key="9">
    <source>
        <dbReference type="PROSITE-ProRule" id="PRU00043"/>
    </source>
</evidence>
<dbReference type="PRINTS" id="PR00205">
    <property type="entry name" value="CADHERIN"/>
</dbReference>
<dbReference type="InterPro" id="IPR013320">
    <property type="entry name" value="ConA-like_dom_sf"/>
</dbReference>
<dbReference type="Pfam" id="PF00028">
    <property type="entry name" value="Cadherin"/>
    <property type="match status" value="8"/>
</dbReference>
<evidence type="ECO:0000256" key="2">
    <source>
        <dbReference type="ARBA" id="ARBA00022536"/>
    </source>
</evidence>
<dbReference type="PANTHER" id="PTHR24026:SF133">
    <property type="entry name" value="CADHERIN-RELATED FAMILY MEMBER 2"/>
    <property type="match status" value="1"/>
</dbReference>
<dbReference type="SUPFAM" id="SSF49313">
    <property type="entry name" value="Cadherin-like"/>
    <property type="match status" value="15"/>
</dbReference>
<dbReference type="InterPro" id="IPR000742">
    <property type="entry name" value="EGF"/>
</dbReference>
<dbReference type="GO" id="GO:0007411">
    <property type="term" value="P:axon guidance"/>
    <property type="evidence" value="ECO:0007669"/>
    <property type="project" value="UniProtKB-ARBA"/>
</dbReference>
<evidence type="ECO:0000256" key="4">
    <source>
        <dbReference type="ARBA" id="ARBA00022737"/>
    </source>
</evidence>
<accession>A0AAV5VLR3</accession>
<keyword evidence="3 12" id="KW-0812">Transmembrane</keyword>
<dbReference type="SMART" id="SM00181">
    <property type="entry name" value="EGF"/>
    <property type="match status" value="3"/>
</dbReference>
<dbReference type="Pfam" id="PF02210">
    <property type="entry name" value="Laminin_G_2"/>
    <property type="match status" value="1"/>
</dbReference>
<keyword evidence="6 12" id="KW-1133">Transmembrane helix</keyword>
<dbReference type="PROSITE" id="PS00010">
    <property type="entry name" value="ASX_HYDROXYL"/>
    <property type="match status" value="1"/>
</dbReference>
<name>A0AAV5VLR3_9BILA</name>
<evidence type="ECO:0000259" key="15">
    <source>
        <dbReference type="PROSITE" id="PS50268"/>
    </source>
</evidence>
<comment type="subcellular location">
    <subcellularLocation>
        <location evidence="1">Membrane</location>
    </subcellularLocation>
</comment>
<feature type="domain" description="Cadherin" evidence="15">
    <location>
        <begin position="1875"/>
        <end position="1973"/>
    </location>
</feature>
<protein>
    <submittedName>
        <fullName evidence="16">Uncharacterized protein</fullName>
    </submittedName>
</protein>
<keyword evidence="8" id="KW-1015">Disulfide bond</keyword>
<dbReference type="InterPro" id="IPR001881">
    <property type="entry name" value="EGF-like_Ca-bd_dom"/>
</dbReference>
<dbReference type="Gene3D" id="2.60.120.200">
    <property type="match status" value="1"/>
</dbReference>
<feature type="domain" description="Cadherin" evidence="15">
    <location>
        <begin position="1058"/>
        <end position="1161"/>
    </location>
</feature>
<dbReference type="InterPro" id="IPR020894">
    <property type="entry name" value="Cadherin_CS"/>
</dbReference>
<evidence type="ECO:0000259" key="14">
    <source>
        <dbReference type="PROSITE" id="PS50026"/>
    </source>
</evidence>
<dbReference type="SMART" id="SM00282">
    <property type="entry name" value="LamG"/>
    <property type="match status" value="1"/>
</dbReference>
<dbReference type="PROSITE" id="PS00232">
    <property type="entry name" value="CADHERIN_1"/>
    <property type="match status" value="4"/>
</dbReference>
<comment type="caution">
    <text evidence="16">The sequence shown here is derived from an EMBL/GenBank/DDBJ whole genome shotgun (WGS) entry which is preliminary data.</text>
</comment>
<dbReference type="Pfam" id="PF07645">
    <property type="entry name" value="EGF_CA"/>
    <property type="match status" value="1"/>
</dbReference>
<dbReference type="InterPro" id="IPR002126">
    <property type="entry name" value="Cadherin-like_dom"/>
</dbReference>
<dbReference type="PANTHER" id="PTHR24026">
    <property type="entry name" value="FAT ATYPICAL CADHERIN-RELATED"/>
    <property type="match status" value="1"/>
</dbReference>
<proteinExistence type="predicted"/>
<evidence type="ECO:0000256" key="1">
    <source>
        <dbReference type="ARBA" id="ARBA00004370"/>
    </source>
</evidence>
<feature type="transmembrane region" description="Helical" evidence="12">
    <location>
        <begin position="3310"/>
        <end position="3334"/>
    </location>
</feature>
<feature type="domain" description="EGF-like" evidence="14">
    <location>
        <begin position="2888"/>
        <end position="2922"/>
    </location>
</feature>
<keyword evidence="7 12" id="KW-0472">Membrane</keyword>
<dbReference type="SUPFAM" id="SSF57196">
    <property type="entry name" value="EGF/Laminin"/>
    <property type="match status" value="1"/>
</dbReference>
<dbReference type="PROSITE" id="PS50026">
    <property type="entry name" value="EGF_3"/>
    <property type="match status" value="1"/>
</dbReference>
<feature type="region of interest" description="Disordered" evidence="11">
    <location>
        <begin position="2593"/>
        <end position="2613"/>
    </location>
</feature>
<feature type="domain" description="Cadherin" evidence="15">
    <location>
        <begin position="1578"/>
        <end position="1771"/>
    </location>
</feature>
<dbReference type="PROSITE" id="PS01187">
    <property type="entry name" value="EGF_CA"/>
    <property type="match status" value="1"/>
</dbReference>
<dbReference type="InterPro" id="IPR001791">
    <property type="entry name" value="Laminin_G"/>
</dbReference>
<evidence type="ECO:0000256" key="7">
    <source>
        <dbReference type="ARBA" id="ARBA00023136"/>
    </source>
</evidence>
<dbReference type="GO" id="GO:0005886">
    <property type="term" value="C:plasma membrane"/>
    <property type="evidence" value="ECO:0007669"/>
    <property type="project" value="InterPro"/>
</dbReference>
<reference evidence="16" key="1">
    <citation type="submission" date="2023-10" db="EMBL/GenBank/DDBJ databases">
        <title>Genome assembly of Pristionchus species.</title>
        <authorList>
            <person name="Yoshida K."/>
            <person name="Sommer R.J."/>
        </authorList>
    </citation>
    <scope>NUCLEOTIDE SEQUENCE</scope>
    <source>
        <strain evidence="16">RS5133</strain>
    </source>
</reference>
<evidence type="ECO:0000256" key="12">
    <source>
        <dbReference type="SAM" id="Phobius"/>
    </source>
</evidence>
<dbReference type="SMART" id="SM00112">
    <property type="entry name" value="CA"/>
    <property type="match status" value="16"/>
</dbReference>
<evidence type="ECO:0000256" key="10">
    <source>
        <dbReference type="PROSITE-ProRule" id="PRU00076"/>
    </source>
</evidence>
<evidence type="ECO:0000259" key="13">
    <source>
        <dbReference type="PROSITE" id="PS50025"/>
    </source>
</evidence>
<feature type="domain" description="Cadherin" evidence="15">
    <location>
        <begin position="2524"/>
        <end position="2638"/>
    </location>
</feature>
<comment type="caution">
    <text evidence="10">Lacks conserved residue(s) required for the propagation of feature annotation.</text>
</comment>
<evidence type="ECO:0000313" key="16">
    <source>
        <dbReference type="EMBL" id="GMT19193.1"/>
    </source>
</evidence>
<dbReference type="GO" id="GO:0005509">
    <property type="term" value="F:calcium ion binding"/>
    <property type="evidence" value="ECO:0007669"/>
    <property type="project" value="UniProtKB-UniRule"/>
</dbReference>
<feature type="domain" description="Cadherin" evidence="15">
    <location>
        <begin position="421"/>
        <end position="505"/>
    </location>
</feature>
<dbReference type="EMBL" id="BTSY01000003">
    <property type="protein sequence ID" value="GMT19193.1"/>
    <property type="molecule type" value="Genomic_DNA"/>
</dbReference>
<keyword evidence="2 10" id="KW-0245">EGF-like domain</keyword>
<keyword evidence="4" id="KW-0677">Repeat</keyword>
<dbReference type="InterPro" id="IPR015919">
    <property type="entry name" value="Cadherin-like_sf"/>
</dbReference>
<feature type="domain" description="Cadherin" evidence="15">
    <location>
        <begin position="596"/>
        <end position="684"/>
    </location>
</feature>
<dbReference type="PROSITE" id="PS50025">
    <property type="entry name" value="LAM_G_DOMAIN"/>
    <property type="match status" value="1"/>
</dbReference>
<feature type="domain" description="Cadherin" evidence="15">
    <location>
        <begin position="215"/>
        <end position="305"/>
    </location>
</feature>
<evidence type="ECO:0000256" key="11">
    <source>
        <dbReference type="SAM" id="MobiDB-lite"/>
    </source>
</evidence>
<feature type="domain" description="Cadherin" evidence="15">
    <location>
        <begin position="305"/>
        <end position="407"/>
    </location>
</feature>
<dbReference type="SUPFAM" id="SSF49899">
    <property type="entry name" value="Concanavalin A-like lectins/glucanases"/>
    <property type="match status" value="1"/>
</dbReference>
<dbReference type="CDD" id="cd00110">
    <property type="entry name" value="LamG"/>
    <property type="match status" value="1"/>
</dbReference>
<gene>
    <name evidence="16" type="ORF">PFISCL1PPCAC_10490</name>
</gene>
<dbReference type="Gene3D" id="2.60.40.60">
    <property type="entry name" value="Cadherins"/>
    <property type="match status" value="15"/>
</dbReference>
<dbReference type="GO" id="GO:0007156">
    <property type="term" value="P:homophilic cell adhesion via plasma membrane adhesion molecules"/>
    <property type="evidence" value="ECO:0007669"/>
    <property type="project" value="InterPro"/>
</dbReference>
<feature type="domain" description="Cadherin" evidence="15">
    <location>
        <begin position="1161"/>
        <end position="1282"/>
    </location>
</feature>
<sequence length="3416" mass="377924">IRISAIDGGGRSSERNVSLSLHWTKGKGLAFNENEDSIEIDEKSIKVGQVITNYSTNDESSILSMDAPFLSLSSMGEICLSSLPPPSVLRLSYRIVAKSGDLMATMCGTMKINRLPPSPKFLHPERTITIDSSSIIGGPLSRLSSSSPCLFSTDHSLVSLTPNGLLSLNSAPQKGVDRWTITVKCEDEWGRSDSMKVNLVFNSYEMDSLPSHWLFFISESSPLSSLIGRLAGNDSHFVFHPSKEGEEDVRVFPDGSIYVRRRLDRERRSEYAISVETTNSRAEFYRSSGIIRIVVEDENDNQPSCEEGKTIEIPENAPLGSVVTTLRSIDNDEGRNGIVAFTLNNNIDRFHLNAKTGQLILLRPLDSETESSLSLEYSVSDFGDSPLSSECSLSISIGDVNEFPPIFDRPIYSATIDGKEGEEVVSLHASDEDRVWNRVRYSLKSHYRLFKINETTGRITVLHRLPPNGLYLFTVRAEDNGEERLSSEVSVKVSVRDNRKAKPIFIPSNETTIKVPRRAKVGDIVGHLGVDLPSSHSVSFSSLSGPLDIDWLGQLILVQPLRDRRLPLPALIQASSTHGKTTSRVTVVPQSEESIDEIPKELIVKENSPPGTLIGSLPHSSSIIFQFPSLPTFKLTPSGDLLTTRIIDREESSSFSLLVSHSVPPRSSLITVSIGDENDSSPVCDGVKAFVVRELPAIFPLSCWDGDHGDNGTVRYRQLEEMEGIRVRPEGTLVVTVLDESIERVRVEAFDRPTSSDSMRRRTEMEIVLIRETKEKKELRFPNEELIVKVNNSTMGKTIGRVEVMGNRRDVRYYITRSTFFPSNSIVRVDEKSGSLSLFSLPPSNGNVTVTAVTADAITQMEIVLSLDIKSHHLPSRVFPLWKRAQKGAIVGRLHGEKGTVFSLEDHSPFTISQSGEIALSGDIRVETLPYYRLEVTVVGKEGRAEQTVYVATVDEHDDTDQFGEEGMLFVRENAHYGSVIGWMGDWTKEDGPYSIDGDEDTVGFRIDLSGLITLAREVDYEKSRLHSFSVLLPSGRSFPFVVFVEDENEHSPKWRDNIDSFSFSIKEDSVIGSKVGRIEWTDQDDANLFTVSIIKGDPSGHFSIDTHGLITVSGHLDREITAQYTLQVELRDHVSPYKSHTLRCLIRISLLDVNDNSPLFISPSIFFVSERVKKNTVIGSVRAIDRDEGTNGRVRYRIKSETLPKAFFIIDPILGYLTINRELNYETQSSFHFTIVAEDEGKPVRRSEMEITVSVIDENDNESTEIRMEEKMTVSEDAPRGTVVGRTAIDDRDTSSKSSSILWVTGSSSSLFSFTQNGLLIVTGPLDYETDPVMNLTVSARNIEGGETIKRNITIDLEDVNDEIPRFITGSNLFIRVSEGISGPFPVIIGSSIADDLDSDSRLAYSLLEGNTTLFSIDSTTGDLSLLSSLDRETQSIHHLQVQAIDSGVPRLSSQCDITVKVEDSNDLSPVFDLPLYEIHVKEGTKVGERIIEMRAEDGDEGDNGRLRYSIHEDNTPFVIDTVSGWISIGKEIDREKKDEYLLRVVASDSGRYIQHSSNVSLRILIDDVNDNPPIILNSNLDVYLSEQLEIGDIVWSVISSDSDFSSFLSFSLDSSSPFLIDSSSGVIRLSSPLSQPHYNLLVTVRDDGGLNTSASFSFYLESARKFPRFVDEGVDQTRSITELEEGELLRVKAIPPQGSTVVYSLLTPCVDNFSIDSRSGRVRYGRLQRSRPSCSSLFIVASTSSSPPLSTLLPISIDIEDANDRSPVFEKMLYTATVMENSPEGTLLEVKAIDKDEGVNGQVYYEIQDEEHKKIFEMDEETGELRSLGVLDRETTPVHTITILAKDRGVPQRIGITTVKITVEDENDNAPRFTRLYGVSVREDCTVPYDLITVEAMDADSSSVLEYSLEDTANGALSIDGKTGEVKLMKRLDREETPSLRVGVFVSDGRWRVKTMLRVTVIDVNDNPPKFESEEIIVWIGEETQIGLLSSIVAIDLDEGDNAFIDFSLLPSQRWILISPKGEVYMEEKPLECLRLTVHASDRGVPSLSTSLPLLILSPLCSFSPLHSIHSLPLISSLPIGSTIAQLAKPRGEEGKLNFTLIDSSSFLSLDSDGRLWKSGEGEKRQEITVVTENERRVLYAANVTLFPWTEPLPDSIDKSYSISISDLSGGSLLRRIHSSPIPLLLQSNLPHWLSLSPPGRLILSSIPPLHLLPMEIPVHLYFAGCPQCNQSTVLHLSTDIDPLPLVDRFAYSFFSHPLDVSVGCLHSSSSSPLHYSLPSSPLSSLSIDEKSGCLSWWSRTESTKVAVLVSSSNSLQLIDVEMRRMTAIGEISLRQSNVTIERSEGTPVGIIVGKIDSIGNSVLFVGENANGLVVDRKEGEIVVREKMRRREDSERDMVVYARSGRIVQRASIHSEWKDTDSSILSALTPISVTYPLNIALPIDILSLNYSLPSDVEMRVEGDDASCFCPDGSILRLCSPLSSLNSSLSLLLFSVSSSHPLSRTSLTLSPSPPSSSSPSSPSLSPLTAWIRENSPPSTVLRLHSGVANATYRITDDVMAKIFSIDSSGVVSSLRPLDRESRSLYLVPLSISPSSPLSPSSNLPPSLTPPRRSTYSTTLRIHVDDEVDSEGTVLPLTVSIVDPVDGSIGSIFPSRGDLLPYSECEEIIDEHYEVSSSCVLWSRSTDLPSIHTLKMGREKRSVKISKEEAPMSLLHQSIIIRLFASPDAVAAFLSGLKTQYADMGIHPLGISRQKEMEEDDWRIVIVMKDRNGNGMAINETEAVLKSYLKKRNTADLSLHSISPTHSCPSLCLSSCLLSSSFLPHSFSLRSPSSLWSLPHIDINIKCPSSAFSSPSSSLCSPSLCNGECDGHRCVCPLGWTGDNCTEDVDECQASSNPCPSHGLCINTRGAFQCVCAGGSCGEEETQRMDKSGEKRVYGINELSSLQAATHSVNYTLEFEMRTTSQLMPVLPPLLFIVNGRLRLISSNFSFPISSGAWHRIFLSPHSLSISICSSYGICPDCSSSLCRSSFLHPLPTLLTFASPRENQSSFSWCLRSLLLSSSPLLPSSHSTLSSCSVSPSLCLSRDLCRSGHCISDGLSGHKCACEANVDAADCREVNTSISLRGGSIVFHLGEKGRRIIEMEREQFEEISIDFRLDRQESANLISFENKGESTTLEIRSGYVVLSLRNESNKKNELRFNGRIDDGEWHRVHLQLMKDRKIMRLRVDSEGKEIRSLHSFPPLLSSSLERITLGPAPSLCLKRFVVNKQLQPLMSNATTLPHQLLHSSSLGSIVSQCLSISSLHSPFSSFFSWPVLLIIVLLIFFIIVAFVFVLRWARLKGTKKESTWSRRTTREIDGRVNMGMEERTETPGYEIPSIKAHEDINAGRSSSLFYQSFTSPDLYGNRDRDHTSSRIF</sequence>
<dbReference type="FunFam" id="2.60.40.60:FF:000020">
    <property type="entry name" value="Dachsous cadherin-related 1b"/>
    <property type="match status" value="3"/>
</dbReference>
<feature type="domain" description="Cadherin" evidence="15">
    <location>
        <begin position="1474"/>
        <end position="1577"/>
    </location>
</feature>
<dbReference type="Gene3D" id="2.10.25.10">
    <property type="entry name" value="Laminin"/>
    <property type="match status" value="1"/>
</dbReference>
<feature type="non-terminal residue" evidence="16">
    <location>
        <position position="1"/>
    </location>
</feature>
<feature type="domain" description="Laminin G" evidence="13">
    <location>
        <begin position="3128"/>
        <end position="3297"/>
    </location>
</feature>
<dbReference type="PROSITE" id="PS50268">
    <property type="entry name" value="CADHERIN_2"/>
    <property type="match status" value="13"/>
</dbReference>
<dbReference type="InterPro" id="IPR018097">
    <property type="entry name" value="EGF_Ca-bd_CS"/>
</dbReference>
<evidence type="ECO:0000256" key="8">
    <source>
        <dbReference type="ARBA" id="ARBA00023157"/>
    </source>
</evidence>
<dbReference type="SMART" id="SM00179">
    <property type="entry name" value="EGF_CA"/>
    <property type="match status" value="2"/>
</dbReference>
<keyword evidence="5 9" id="KW-0106">Calcium</keyword>
<dbReference type="InterPro" id="IPR049883">
    <property type="entry name" value="NOTCH1_EGF-like"/>
</dbReference>
<evidence type="ECO:0000256" key="5">
    <source>
        <dbReference type="ARBA" id="ARBA00022837"/>
    </source>
</evidence>
<dbReference type="Proteomes" id="UP001432322">
    <property type="component" value="Unassembled WGS sequence"/>
</dbReference>
<dbReference type="CDD" id="cd00054">
    <property type="entry name" value="EGF_CA"/>
    <property type="match status" value="1"/>
</dbReference>
<feature type="domain" description="Cadherin" evidence="15">
    <location>
        <begin position="1370"/>
        <end position="1473"/>
    </location>
</feature>
<feature type="domain" description="Cadherin" evidence="15">
    <location>
        <begin position="1267"/>
        <end position="1368"/>
    </location>
</feature>
<feature type="domain" description="Cadherin" evidence="15">
    <location>
        <begin position="1772"/>
        <end position="1875"/>
    </location>
</feature>